<comment type="catalytic activity">
    <reaction evidence="4">
        <text>oxaloacetate + acetyl-CoA + H2O = citrate + CoA + H(+)</text>
        <dbReference type="Rhea" id="RHEA:16845"/>
        <dbReference type="ChEBI" id="CHEBI:15377"/>
        <dbReference type="ChEBI" id="CHEBI:15378"/>
        <dbReference type="ChEBI" id="CHEBI:16452"/>
        <dbReference type="ChEBI" id="CHEBI:16947"/>
        <dbReference type="ChEBI" id="CHEBI:57287"/>
        <dbReference type="ChEBI" id="CHEBI:57288"/>
        <dbReference type="EC" id="2.3.3.16"/>
    </reaction>
</comment>
<dbReference type="InterPro" id="IPR016142">
    <property type="entry name" value="Citrate_synth-like_lrg_a-sub"/>
</dbReference>
<dbReference type="PANTHER" id="PTHR11739">
    <property type="entry name" value="CITRATE SYNTHASE"/>
    <property type="match status" value="1"/>
</dbReference>
<protein>
    <recommendedName>
        <fullName evidence="5">Citrate synthase</fullName>
    </recommendedName>
</protein>
<name>A0AA90NNL6_9ACTN</name>
<evidence type="ECO:0000256" key="5">
    <source>
        <dbReference type="PIRNR" id="PIRNR001369"/>
    </source>
</evidence>
<evidence type="ECO:0000256" key="4">
    <source>
        <dbReference type="ARBA" id="ARBA00049288"/>
    </source>
</evidence>
<dbReference type="InterPro" id="IPR024176">
    <property type="entry name" value="Citrate_synthase_bac-typ"/>
</dbReference>
<dbReference type="GO" id="GO:0005975">
    <property type="term" value="P:carbohydrate metabolic process"/>
    <property type="evidence" value="ECO:0007669"/>
    <property type="project" value="TreeGrafter"/>
</dbReference>
<dbReference type="InterPro" id="IPR002020">
    <property type="entry name" value="Citrate_synthase"/>
</dbReference>
<dbReference type="EMBL" id="JAUTIX010000002">
    <property type="protein sequence ID" value="MDP0397789.1"/>
    <property type="molecule type" value="Genomic_DNA"/>
</dbReference>
<reference evidence="8" key="1">
    <citation type="submission" date="2023-08" db="EMBL/GenBank/DDBJ databases">
        <title>The draft genome of Tsukamurella strandjordii strain 050030.</title>
        <authorList>
            <person name="Zhao F."/>
            <person name="Feng Y."/>
            <person name="Zong Z."/>
        </authorList>
    </citation>
    <scope>NUCLEOTIDE SEQUENCE</scope>
    <source>
        <strain evidence="8">050030</strain>
    </source>
</reference>
<dbReference type="GO" id="GO:0006099">
    <property type="term" value="P:tricarboxylic acid cycle"/>
    <property type="evidence" value="ECO:0007669"/>
    <property type="project" value="InterPro"/>
</dbReference>
<feature type="active site" evidence="6">
    <location>
        <position position="315"/>
    </location>
</feature>
<dbReference type="SUPFAM" id="SSF48256">
    <property type="entry name" value="Citrate synthase"/>
    <property type="match status" value="1"/>
</dbReference>
<dbReference type="GO" id="GO:0036440">
    <property type="term" value="F:citrate synthase activity"/>
    <property type="evidence" value="ECO:0007669"/>
    <property type="project" value="UniProtKB-EC"/>
</dbReference>
<proteinExistence type="inferred from homology"/>
<comment type="pathway">
    <text evidence="1">Carbohydrate metabolism; tricarboxylic acid cycle.</text>
</comment>
<dbReference type="PANTHER" id="PTHR11739:SF23">
    <property type="entry name" value="CITRATE SYNTHASE 2-RELATED"/>
    <property type="match status" value="1"/>
</dbReference>
<dbReference type="InterPro" id="IPR019810">
    <property type="entry name" value="Citrate_synthase_AS"/>
</dbReference>
<dbReference type="InterPro" id="IPR016143">
    <property type="entry name" value="Citrate_synth-like_sm_a-sub"/>
</dbReference>
<evidence type="ECO:0000256" key="6">
    <source>
        <dbReference type="PIRSR" id="PIRSR001369-1"/>
    </source>
</evidence>
<accession>A0AA90NNL6</accession>
<evidence type="ECO:0000313" key="8">
    <source>
        <dbReference type="EMBL" id="MDP0397789.1"/>
    </source>
</evidence>
<gene>
    <name evidence="8" type="ORF">Q7X28_07605</name>
</gene>
<dbReference type="Pfam" id="PF00285">
    <property type="entry name" value="Citrate_synt"/>
    <property type="match status" value="1"/>
</dbReference>
<keyword evidence="9" id="KW-1185">Reference proteome</keyword>
<evidence type="ECO:0000256" key="7">
    <source>
        <dbReference type="RuleBase" id="RU003406"/>
    </source>
</evidence>
<dbReference type="RefSeq" id="WP_305110859.1">
    <property type="nucleotide sequence ID" value="NZ_JAUTIX010000002.1"/>
</dbReference>
<keyword evidence="3 5" id="KW-0808">Transferase</keyword>
<dbReference type="Proteomes" id="UP001178281">
    <property type="component" value="Unassembled WGS sequence"/>
</dbReference>
<evidence type="ECO:0000313" key="9">
    <source>
        <dbReference type="Proteomes" id="UP001178281"/>
    </source>
</evidence>
<dbReference type="AlphaFoldDB" id="A0AA90NNL6"/>
<dbReference type="PIRSF" id="PIRSF001369">
    <property type="entry name" value="Citrate_synth"/>
    <property type="match status" value="1"/>
</dbReference>
<evidence type="ECO:0000256" key="1">
    <source>
        <dbReference type="ARBA" id="ARBA00005163"/>
    </source>
</evidence>
<dbReference type="PROSITE" id="PS00480">
    <property type="entry name" value="CITRATE_SYNTHASE"/>
    <property type="match status" value="1"/>
</dbReference>
<evidence type="ECO:0000256" key="2">
    <source>
        <dbReference type="ARBA" id="ARBA00010566"/>
    </source>
</evidence>
<dbReference type="GO" id="GO:0005829">
    <property type="term" value="C:cytosol"/>
    <property type="evidence" value="ECO:0007669"/>
    <property type="project" value="TreeGrafter"/>
</dbReference>
<evidence type="ECO:0000256" key="3">
    <source>
        <dbReference type="ARBA" id="ARBA00022679"/>
    </source>
</evidence>
<dbReference type="PRINTS" id="PR00143">
    <property type="entry name" value="CITRTSNTHASE"/>
</dbReference>
<sequence length="373" mass="39929">MTSAITAPRGLKNVVVADTELGDVRGEQGFFHYRDRDATVLARTRPFEDVWQLMLDGALPTLEQSAVFARRIGELRVIPGGTVDLLRATVSEGADPLRALRIALSALGLDDRPMLDLPEEARREAALRYAAAFPTILAAAHRLANGLDVLDPDPEAAHAADYLRMATGAANPRDVAAVQTYLVATIDHGFNASTFAGRVIASAGSDMASCLLGAVGAFLGPLHGGAPSRALAALDAIGDPSNTRAWVRERIANEEKIMGFGHAVYRTHDPRSELLKQVAMGYDSALVRRATAVEREIESAINELKPGRRLYANVEYYAGVVMSEAGLPPSMFTPTFAVARVVGWTANILEQARDGKIIRPSARYVGPAPIPGV</sequence>
<dbReference type="Gene3D" id="1.10.230.10">
    <property type="entry name" value="Cytochrome P450-Terp, domain 2"/>
    <property type="match status" value="1"/>
</dbReference>
<comment type="similarity">
    <text evidence="2 5 7">Belongs to the citrate synthase family.</text>
</comment>
<organism evidence="8 9">
    <name type="scientific">Tsukamurella strandjordii</name>
    <dbReference type="NCBI Taxonomy" id="147577"/>
    <lineage>
        <taxon>Bacteria</taxon>
        <taxon>Bacillati</taxon>
        <taxon>Actinomycetota</taxon>
        <taxon>Actinomycetes</taxon>
        <taxon>Mycobacteriales</taxon>
        <taxon>Tsukamurellaceae</taxon>
        <taxon>Tsukamurella</taxon>
    </lineage>
</organism>
<feature type="active site" evidence="6">
    <location>
        <position position="262"/>
    </location>
</feature>
<dbReference type="InterPro" id="IPR036969">
    <property type="entry name" value="Citrate_synthase_sf"/>
</dbReference>
<dbReference type="Gene3D" id="1.10.580.10">
    <property type="entry name" value="Citrate Synthase, domain 1"/>
    <property type="match status" value="1"/>
</dbReference>
<comment type="caution">
    <text evidence="8">The sequence shown here is derived from an EMBL/GenBank/DDBJ whole genome shotgun (WGS) entry which is preliminary data.</text>
</comment>